<name>A0A4Y7SAG0_COPMI</name>
<reference evidence="2 3" key="1">
    <citation type="journal article" date="2019" name="Nat. Ecol. Evol.">
        <title>Megaphylogeny resolves global patterns of mushroom evolution.</title>
        <authorList>
            <person name="Varga T."/>
            <person name="Krizsan K."/>
            <person name="Foldi C."/>
            <person name="Dima B."/>
            <person name="Sanchez-Garcia M."/>
            <person name="Sanchez-Ramirez S."/>
            <person name="Szollosi G.J."/>
            <person name="Szarkandi J.G."/>
            <person name="Papp V."/>
            <person name="Albert L."/>
            <person name="Andreopoulos W."/>
            <person name="Angelini C."/>
            <person name="Antonin V."/>
            <person name="Barry K.W."/>
            <person name="Bougher N.L."/>
            <person name="Buchanan P."/>
            <person name="Buyck B."/>
            <person name="Bense V."/>
            <person name="Catcheside P."/>
            <person name="Chovatia M."/>
            <person name="Cooper J."/>
            <person name="Damon W."/>
            <person name="Desjardin D."/>
            <person name="Finy P."/>
            <person name="Geml J."/>
            <person name="Haridas S."/>
            <person name="Hughes K."/>
            <person name="Justo A."/>
            <person name="Karasinski D."/>
            <person name="Kautmanova I."/>
            <person name="Kiss B."/>
            <person name="Kocsube S."/>
            <person name="Kotiranta H."/>
            <person name="LaButti K.M."/>
            <person name="Lechner B.E."/>
            <person name="Liimatainen K."/>
            <person name="Lipzen A."/>
            <person name="Lukacs Z."/>
            <person name="Mihaltcheva S."/>
            <person name="Morgado L.N."/>
            <person name="Niskanen T."/>
            <person name="Noordeloos M.E."/>
            <person name="Ohm R.A."/>
            <person name="Ortiz-Santana B."/>
            <person name="Ovrebo C."/>
            <person name="Racz N."/>
            <person name="Riley R."/>
            <person name="Savchenko A."/>
            <person name="Shiryaev A."/>
            <person name="Soop K."/>
            <person name="Spirin V."/>
            <person name="Szebenyi C."/>
            <person name="Tomsovsky M."/>
            <person name="Tulloss R.E."/>
            <person name="Uehling J."/>
            <person name="Grigoriev I.V."/>
            <person name="Vagvolgyi C."/>
            <person name="Papp T."/>
            <person name="Martin F.M."/>
            <person name="Miettinen O."/>
            <person name="Hibbett D.S."/>
            <person name="Nagy L.G."/>
        </authorList>
    </citation>
    <scope>NUCLEOTIDE SEQUENCE [LARGE SCALE GENOMIC DNA]</scope>
    <source>
        <strain evidence="2 3">FP101781</strain>
    </source>
</reference>
<dbReference type="Proteomes" id="UP000298030">
    <property type="component" value="Unassembled WGS sequence"/>
</dbReference>
<sequence length="303" mass="34020">MVAAILNHLKATDVPKLDSTGRILSSHSACIRAVLSARRALHGLLQIIRHTLEKAERFKGLLDGLQDELWVLLSWLEFLAQNSAAFVALLPPDSGMAAYLGSISSADILGWSRQPGTHSSGRELSAGIRGTRSVYLDDGTRNRPRRRRQEYRVVNFSLSQMFYARLSGPMIRNIFLEQINGFNRRSLERLAGSFIDHRKKGEERYGRGKKNSDPSNKTTSPTSSRPPNSSQNRFPVSLRFCSTPGIQSLPCKPHWPSQNRYRKHRGEMLSPLPCELLKSSFVGGRRKRAKLFTSCSPFSKQVS</sequence>
<proteinExistence type="predicted"/>
<evidence type="ECO:0000313" key="3">
    <source>
        <dbReference type="Proteomes" id="UP000298030"/>
    </source>
</evidence>
<feature type="compositionally biased region" description="Low complexity" evidence="1">
    <location>
        <begin position="213"/>
        <end position="232"/>
    </location>
</feature>
<evidence type="ECO:0000256" key="1">
    <source>
        <dbReference type="SAM" id="MobiDB-lite"/>
    </source>
</evidence>
<feature type="region of interest" description="Disordered" evidence="1">
    <location>
        <begin position="199"/>
        <end position="236"/>
    </location>
</feature>
<comment type="caution">
    <text evidence="2">The sequence shown here is derived from an EMBL/GenBank/DDBJ whole genome shotgun (WGS) entry which is preliminary data.</text>
</comment>
<keyword evidence="3" id="KW-1185">Reference proteome</keyword>
<gene>
    <name evidence="2" type="ORF">FA13DRAFT_1746293</name>
</gene>
<organism evidence="2 3">
    <name type="scientific">Coprinellus micaceus</name>
    <name type="common">Glistening ink-cap mushroom</name>
    <name type="synonym">Coprinus micaceus</name>
    <dbReference type="NCBI Taxonomy" id="71717"/>
    <lineage>
        <taxon>Eukaryota</taxon>
        <taxon>Fungi</taxon>
        <taxon>Dikarya</taxon>
        <taxon>Basidiomycota</taxon>
        <taxon>Agaricomycotina</taxon>
        <taxon>Agaricomycetes</taxon>
        <taxon>Agaricomycetidae</taxon>
        <taxon>Agaricales</taxon>
        <taxon>Agaricineae</taxon>
        <taxon>Psathyrellaceae</taxon>
        <taxon>Coprinellus</taxon>
    </lineage>
</organism>
<feature type="compositionally biased region" description="Basic and acidic residues" evidence="1">
    <location>
        <begin position="199"/>
        <end position="212"/>
    </location>
</feature>
<dbReference type="EMBL" id="QPFP01000277">
    <property type="protein sequence ID" value="TEB18219.1"/>
    <property type="molecule type" value="Genomic_DNA"/>
</dbReference>
<evidence type="ECO:0000313" key="2">
    <source>
        <dbReference type="EMBL" id="TEB18219.1"/>
    </source>
</evidence>
<accession>A0A4Y7SAG0</accession>
<protein>
    <submittedName>
        <fullName evidence="2">Uncharacterized protein</fullName>
    </submittedName>
</protein>
<dbReference type="AlphaFoldDB" id="A0A4Y7SAG0"/>